<feature type="compositionally biased region" description="Acidic residues" evidence="1">
    <location>
        <begin position="184"/>
        <end position="211"/>
    </location>
</feature>
<organism evidence="3 4">
    <name type="scientific">Orchesella cincta</name>
    <name type="common">Springtail</name>
    <name type="synonym">Podura cincta</name>
    <dbReference type="NCBI Taxonomy" id="48709"/>
    <lineage>
        <taxon>Eukaryota</taxon>
        <taxon>Metazoa</taxon>
        <taxon>Ecdysozoa</taxon>
        <taxon>Arthropoda</taxon>
        <taxon>Hexapoda</taxon>
        <taxon>Collembola</taxon>
        <taxon>Entomobryomorpha</taxon>
        <taxon>Entomobryoidea</taxon>
        <taxon>Orchesellidae</taxon>
        <taxon>Orchesellinae</taxon>
        <taxon>Orchesella</taxon>
    </lineage>
</organism>
<feature type="region of interest" description="Disordered" evidence="1">
    <location>
        <begin position="182"/>
        <end position="217"/>
    </location>
</feature>
<feature type="compositionally biased region" description="Low complexity" evidence="1">
    <location>
        <begin position="150"/>
        <end position="160"/>
    </location>
</feature>
<feature type="chain" id="PRO_5008905645" evidence="2">
    <location>
        <begin position="20"/>
        <end position="229"/>
    </location>
</feature>
<evidence type="ECO:0000256" key="1">
    <source>
        <dbReference type="SAM" id="MobiDB-lite"/>
    </source>
</evidence>
<feature type="compositionally biased region" description="Low complexity" evidence="1">
    <location>
        <begin position="113"/>
        <end position="143"/>
    </location>
</feature>
<sequence>MQPFLAVATLVAAFTVVNSETAYILQPIHHGGHHHESIVQPIHEPIHHQSVVSAVHQPRVLTSGWGWRPTKTITLALPSISRGWGWRPKLPSLQLGVYGGIRIGQKQQGWGKQQQGWGWQPQKQQGWGWQPPKQQGWGWQPQQHVHHETGWGWKKQQHGWGWDDDDDEDDYRALTIDQTALADISDDASSEEVADDDASSSVESEEQDSVEADSPLDYRRSIVYDPYFA</sequence>
<comment type="caution">
    <text evidence="3">The sequence shown here is derived from an EMBL/GenBank/DDBJ whole genome shotgun (WGS) entry which is preliminary data.</text>
</comment>
<gene>
    <name evidence="3" type="ORF">Ocin01_01366</name>
</gene>
<name>A0A1D2NJC6_ORCCI</name>
<evidence type="ECO:0000313" key="4">
    <source>
        <dbReference type="Proteomes" id="UP000094527"/>
    </source>
</evidence>
<proteinExistence type="predicted"/>
<keyword evidence="4" id="KW-1185">Reference proteome</keyword>
<keyword evidence="2" id="KW-0732">Signal</keyword>
<feature type="signal peptide" evidence="2">
    <location>
        <begin position="1"/>
        <end position="19"/>
    </location>
</feature>
<evidence type="ECO:0000256" key="2">
    <source>
        <dbReference type="SAM" id="SignalP"/>
    </source>
</evidence>
<dbReference type="AlphaFoldDB" id="A0A1D2NJC6"/>
<reference evidence="3 4" key="1">
    <citation type="journal article" date="2016" name="Genome Biol. Evol.">
        <title>Gene Family Evolution Reflects Adaptation to Soil Environmental Stressors in the Genome of the Collembolan Orchesella cincta.</title>
        <authorList>
            <person name="Faddeeva-Vakhrusheva A."/>
            <person name="Derks M.F."/>
            <person name="Anvar S.Y."/>
            <person name="Agamennone V."/>
            <person name="Suring W."/>
            <person name="Smit S."/>
            <person name="van Straalen N.M."/>
            <person name="Roelofs D."/>
        </authorList>
    </citation>
    <scope>NUCLEOTIDE SEQUENCE [LARGE SCALE GENOMIC DNA]</scope>
    <source>
        <tissue evidence="3">Mixed pool</tissue>
    </source>
</reference>
<evidence type="ECO:0000313" key="3">
    <source>
        <dbReference type="EMBL" id="ODN05337.1"/>
    </source>
</evidence>
<accession>A0A1D2NJC6</accession>
<feature type="region of interest" description="Disordered" evidence="1">
    <location>
        <begin position="113"/>
        <end position="164"/>
    </location>
</feature>
<dbReference type="EMBL" id="LJIJ01000025">
    <property type="protein sequence ID" value="ODN05337.1"/>
    <property type="molecule type" value="Genomic_DNA"/>
</dbReference>
<protein>
    <submittedName>
        <fullName evidence="3">Actin cytoskeleton-regulatory complex protein PAN1</fullName>
    </submittedName>
</protein>
<dbReference type="Proteomes" id="UP000094527">
    <property type="component" value="Unassembled WGS sequence"/>
</dbReference>